<reference evidence="1 2" key="1">
    <citation type="submission" date="2020-08" db="EMBL/GenBank/DDBJ databases">
        <title>Genomic Encyclopedia of Type Strains, Phase III (KMG-III): the genomes of soil and plant-associated and newly described type strains.</title>
        <authorList>
            <person name="Whitman W."/>
        </authorList>
    </citation>
    <scope>NUCLEOTIDE SEQUENCE [LARGE SCALE GENOMIC DNA]</scope>
    <source>
        <strain evidence="1 2">CECT 8577</strain>
    </source>
</reference>
<dbReference type="EMBL" id="JACHWU010000011">
    <property type="protein sequence ID" value="MBB3053520.1"/>
    <property type="molecule type" value="Genomic_DNA"/>
</dbReference>
<organism evidence="1 2">
    <name type="scientific">Prauserella isguenensis</name>
    <dbReference type="NCBI Taxonomy" id="1470180"/>
    <lineage>
        <taxon>Bacteria</taxon>
        <taxon>Bacillati</taxon>
        <taxon>Actinomycetota</taxon>
        <taxon>Actinomycetes</taxon>
        <taxon>Pseudonocardiales</taxon>
        <taxon>Pseudonocardiaceae</taxon>
        <taxon>Prauserella</taxon>
    </lineage>
</organism>
<keyword evidence="1" id="KW-0238">DNA-binding</keyword>
<name>A0A839S953_9PSEU</name>
<protein>
    <submittedName>
        <fullName evidence="1">Antitoxin (DNA-binding transcriptional repressor) of toxin-antitoxin stability system</fullName>
    </submittedName>
</protein>
<evidence type="ECO:0000313" key="1">
    <source>
        <dbReference type="EMBL" id="MBB3053520.1"/>
    </source>
</evidence>
<dbReference type="RefSeq" id="WP_183659404.1">
    <property type="nucleotide sequence ID" value="NZ_JACHWU010000011.1"/>
</dbReference>
<evidence type="ECO:0000313" key="2">
    <source>
        <dbReference type="Proteomes" id="UP000550714"/>
    </source>
</evidence>
<proteinExistence type="predicted"/>
<dbReference type="Proteomes" id="UP000550714">
    <property type="component" value="Unassembled WGS sequence"/>
</dbReference>
<dbReference type="AlphaFoldDB" id="A0A839S953"/>
<sequence>MAVVPTTTTAIQDEPGLVRKHIKRGDELALEFRGRAYARIVPADQYAEIVERAERAAELEARLAELEAQHEAVPA</sequence>
<comment type="caution">
    <text evidence="1">The sequence shown here is derived from an EMBL/GenBank/DDBJ whole genome shotgun (WGS) entry which is preliminary data.</text>
</comment>
<gene>
    <name evidence="1" type="ORF">FHS23_004574</name>
</gene>
<keyword evidence="2" id="KW-1185">Reference proteome</keyword>
<accession>A0A839S953</accession>
<dbReference type="GO" id="GO:0003677">
    <property type="term" value="F:DNA binding"/>
    <property type="evidence" value="ECO:0007669"/>
    <property type="project" value="UniProtKB-KW"/>
</dbReference>